<evidence type="ECO:0000313" key="2">
    <source>
        <dbReference type="Proteomes" id="UP001634007"/>
    </source>
</evidence>
<gene>
    <name evidence="1" type="ORF">ACJRO7_014771</name>
</gene>
<dbReference type="Gene3D" id="3.80.10.10">
    <property type="entry name" value="Ribonuclease Inhibitor"/>
    <property type="match status" value="1"/>
</dbReference>
<protein>
    <submittedName>
        <fullName evidence="1">Uncharacterized protein</fullName>
    </submittedName>
</protein>
<evidence type="ECO:0000313" key="1">
    <source>
        <dbReference type="EMBL" id="KAL3745705.1"/>
    </source>
</evidence>
<sequence length="199" mass="22262">MGTLASLSELDLSSTWINELPDTVNKSSLLRVLKIDSTFVRKLPPAIWKLKRLEELHASGCRSLEGKIPRQIKMLSALRVLKLGYSRICGLSYSIFGLPNLQTFDLLHCDQLHEASELPSSLISLSVSSKLMDRIPNISSLVKLGELFLGKGSQEPMLPIQNKIEEKECTLQLGSLSELKILQLSVLKIKLLSIRLHYL</sequence>
<dbReference type="EMBL" id="JBJKBG010000003">
    <property type="protein sequence ID" value="KAL3745705.1"/>
    <property type="molecule type" value="Genomic_DNA"/>
</dbReference>
<dbReference type="PANTHER" id="PTHR47186:SF18">
    <property type="entry name" value="RX N-TERMINAL DOMAIN-CONTAINING PROTEIN"/>
    <property type="match status" value="1"/>
</dbReference>
<dbReference type="AlphaFoldDB" id="A0ABD3L1A9"/>
<proteinExistence type="predicted"/>
<dbReference type="Proteomes" id="UP001634007">
    <property type="component" value="Unassembled WGS sequence"/>
</dbReference>
<accession>A0ABD3L1A9</accession>
<dbReference type="PANTHER" id="PTHR47186">
    <property type="entry name" value="LEUCINE-RICH REPEAT-CONTAINING PROTEIN 57"/>
    <property type="match status" value="1"/>
</dbReference>
<organism evidence="1 2">
    <name type="scientific">Eucalyptus globulus</name>
    <name type="common">Tasmanian blue gum</name>
    <dbReference type="NCBI Taxonomy" id="34317"/>
    <lineage>
        <taxon>Eukaryota</taxon>
        <taxon>Viridiplantae</taxon>
        <taxon>Streptophyta</taxon>
        <taxon>Embryophyta</taxon>
        <taxon>Tracheophyta</taxon>
        <taxon>Spermatophyta</taxon>
        <taxon>Magnoliopsida</taxon>
        <taxon>eudicotyledons</taxon>
        <taxon>Gunneridae</taxon>
        <taxon>Pentapetalae</taxon>
        <taxon>rosids</taxon>
        <taxon>malvids</taxon>
        <taxon>Myrtales</taxon>
        <taxon>Myrtaceae</taxon>
        <taxon>Myrtoideae</taxon>
        <taxon>Eucalypteae</taxon>
        <taxon>Eucalyptus</taxon>
    </lineage>
</organism>
<keyword evidence="2" id="KW-1185">Reference proteome</keyword>
<dbReference type="InterPro" id="IPR032675">
    <property type="entry name" value="LRR_dom_sf"/>
</dbReference>
<dbReference type="SUPFAM" id="SSF52058">
    <property type="entry name" value="L domain-like"/>
    <property type="match status" value="1"/>
</dbReference>
<name>A0ABD3L1A9_EUCGL</name>
<comment type="caution">
    <text evidence="1">The sequence shown here is derived from an EMBL/GenBank/DDBJ whole genome shotgun (WGS) entry which is preliminary data.</text>
</comment>
<reference evidence="1 2" key="1">
    <citation type="submission" date="2024-11" db="EMBL/GenBank/DDBJ databases">
        <title>Chromosome-level genome assembly of Eucalyptus globulus Labill. provides insights into its genome evolution.</title>
        <authorList>
            <person name="Li X."/>
        </authorList>
    </citation>
    <scope>NUCLEOTIDE SEQUENCE [LARGE SCALE GENOMIC DNA]</scope>
    <source>
        <strain evidence="1">CL2024</strain>
        <tissue evidence="1">Fresh tender leaves</tissue>
    </source>
</reference>